<sequence length="779" mass="88255">MVGIPQKAVRSAAKNCERALKAAIEFTLPHTFGRCDRACVSCGALHWTEEASVADRPKSSISFSSCCQKDKVTIPAFDKTAKHYPSELRKLLEKSHPTARNFQRLIRMYNNAVSFTLLRAKVDHSVQGPKGVTVFRMHGGLAHLISSIEPIEVNNPGYAQIYVVGDGGTNEAELRIAKAQGKAGITGKGAEMMPKTVATILQVLYRINPYAKFFKSAREVLSENTARTFKLQGVPLPGSDPKRYNKPTVDEIAVVVEGEGDIIKERQILLHRKNGILQMISNMHSSYFPLWYPLFFPRGEQQWDSLYQAWTRGGRKVGSLEWYAYLLFQRVGRFSPILAGRSLLQELIVDMYVCVERQRLQYISSNQERMKAAQYKKLVESLENNQTATGRRVILPSTFIGGPRNMTELYYDAMSICNKLGPPSLFITMTANPAWPEILACIPKDDKAFDHPTIVARVFNMKVKALITELVTNRRLGRVLAFIYTIEFQKRDRPVTPEDVDLLVTAKYLIPMKNQICTPSYLSSCYTGPAKDEDPFTPRTVTLDGAYPAYKRRKDGHRITKYSNTFDSGSVVPYNKFLTLMFECHINVELPVNTTAIKYLYKYITKGHNRAYMAVEIEDETKAFVDARYISPPEACWRLFKFSLSDRSPAVTRLGIHNQNEQLVYFKSSDGAKGQINSGRATQTTLTGYMKLNRDNAMGADNRPARSLLYADIPTYFWWDKAKREWIPRKSKTDAVGRIHAVSYLAGEKFYLRILLLHVKGATSFRSLRTVAGCKRKTY</sequence>
<dbReference type="PANTHER" id="PTHR45786:SF74">
    <property type="entry name" value="ATP-DEPENDENT DNA HELICASE"/>
    <property type="match status" value="1"/>
</dbReference>
<dbReference type="Proteomes" id="UP000005240">
    <property type="component" value="Unassembled WGS sequence"/>
</dbReference>
<reference evidence="2" key="2">
    <citation type="submission" date="2016-05" db="EMBL/GenBank/DDBJ databases">
        <title>Comparative analysis highlights variable genome content of wheat rusts and divergence of the mating loci.</title>
        <authorList>
            <person name="Cuomo C.A."/>
            <person name="Bakkeren G."/>
            <person name="Szabo L."/>
            <person name="Khalil H."/>
            <person name="Joly D."/>
            <person name="Goldberg J."/>
            <person name="Young S."/>
            <person name="Zeng Q."/>
            <person name="Fellers J."/>
        </authorList>
    </citation>
    <scope>NUCLEOTIDE SEQUENCE [LARGE SCALE GENOMIC DNA]</scope>
    <source>
        <strain evidence="2">1-1 BBBD Race 1</strain>
    </source>
</reference>
<reference evidence="3" key="4">
    <citation type="submission" date="2025-05" db="UniProtKB">
        <authorList>
            <consortium name="EnsemblFungi"/>
        </authorList>
    </citation>
    <scope>IDENTIFICATION</scope>
    <source>
        <strain evidence="3">isolate 1-1 / race 1 (BBBD)</strain>
    </source>
</reference>
<protein>
    <submittedName>
        <fullName evidence="3">Helitron_like_N domain-containing protein</fullName>
    </submittedName>
</protein>
<gene>
    <name evidence="2" type="ORF">PTTG_26736</name>
</gene>
<organism evidence="2">
    <name type="scientific">Puccinia triticina (isolate 1-1 / race 1 (BBBD))</name>
    <name type="common">Brown leaf rust fungus</name>
    <dbReference type="NCBI Taxonomy" id="630390"/>
    <lineage>
        <taxon>Eukaryota</taxon>
        <taxon>Fungi</taxon>
        <taxon>Dikarya</taxon>
        <taxon>Basidiomycota</taxon>
        <taxon>Pucciniomycotina</taxon>
        <taxon>Pucciniomycetes</taxon>
        <taxon>Pucciniales</taxon>
        <taxon>Pucciniaceae</taxon>
        <taxon>Puccinia</taxon>
    </lineage>
</organism>
<proteinExistence type="predicted"/>
<accession>A0A180GT91</accession>
<dbReference type="InterPro" id="IPR025476">
    <property type="entry name" value="Helitron_helicase-like"/>
</dbReference>
<reference evidence="3 4" key="3">
    <citation type="journal article" date="2017" name="G3 (Bethesda)">
        <title>Comparative analysis highlights variable genome content of wheat rusts and divergence of the mating loci.</title>
        <authorList>
            <person name="Cuomo C.A."/>
            <person name="Bakkeren G."/>
            <person name="Khalil H.B."/>
            <person name="Panwar V."/>
            <person name="Joly D."/>
            <person name="Linning R."/>
            <person name="Sakthikumar S."/>
            <person name="Song X."/>
            <person name="Adiconis X."/>
            <person name="Fan L."/>
            <person name="Goldberg J.M."/>
            <person name="Levin J.Z."/>
            <person name="Young S."/>
            <person name="Zeng Q."/>
            <person name="Anikster Y."/>
            <person name="Bruce M."/>
            <person name="Wang M."/>
            <person name="Yin C."/>
            <person name="McCallum B."/>
            <person name="Szabo L.J."/>
            <person name="Hulbert S."/>
            <person name="Chen X."/>
            <person name="Fellers J.P."/>
        </authorList>
    </citation>
    <scope>NUCLEOTIDE SEQUENCE</scope>
    <source>
        <strain evidence="3">isolate 1-1 / race 1 (BBBD)</strain>
        <strain evidence="4">Isolate 1-1 / race 1 (BBBD)</strain>
    </source>
</reference>
<dbReference type="Pfam" id="PF14214">
    <property type="entry name" value="Helitron_like_N"/>
    <property type="match status" value="1"/>
</dbReference>
<reference evidence="2" key="1">
    <citation type="submission" date="2009-11" db="EMBL/GenBank/DDBJ databases">
        <authorList>
            <consortium name="The Broad Institute Genome Sequencing Platform"/>
            <person name="Ward D."/>
            <person name="Feldgarden M."/>
            <person name="Earl A."/>
            <person name="Young S.K."/>
            <person name="Zeng Q."/>
            <person name="Koehrsen M."/>
            <person name="Alvarado L."/>
            <person name="Berlin A."/>
            <person name="Bochicchio J."/>
            <person name="Borenstein D."/>
            <person name="Chapman S.B."/>
            <person name="Chen Z."/>
            <person name="Engels R."/>
            <person name="Freedman E."/>
            <person name="Gellesch M."/>
            <person name="Goldberg J."/>
            <person name="Griggs A."/>
            <person name="Gujja S."/>
            <person name="Heilman E."/>
            <person name="Heiman D."/>
            <person name="Hepburn T."/>
            <person name="Howarth C."/>
            <person name="Jen D."/>
            <person name="Larson L."/>
            <person name="Lewis B."/>
            <person name="Mehta T."/>
            <person name="Park D."/>
            <person name="Pearson M."/>
            <person name="Roberts A."/>
            <person name="Saif S."/>
            <person name="Shea T."/>
            <person name="Shenoy N."/>
            <person name="Sisk P."/>
            <person name="Stolte C."/>
            <person name="Sykes S."/>
            <person name="Thomson T."/>
            <person name="Walk T."/>
            <person name="White J."/>
            <person name="Yandava C."/>
            <person name="Izard J."/>
            <person name="Baranova O.V."/>
            <person name="Blanton J.M."/>
            <person name="Tanner A.C."/>
            <person name="Dewhirst F.E."/>
            <person name="Haas B."/>
            <person name="Nusbaum C."/>
            <person name="Birren B."/>
        </authorList>
    </citation>
    <scope>NUCLEOTIDE SEQUENCE [LARGE SCALE GENOMIC DNA]</scope>
    <source>
        <strain evidence="2">1-1 BBBD Race 1</strain>
    </source>
</reference>
<dbReference type="OrthoDB" id="2505996at2759"/>
<evidence type="ECO:0000313" key="3">
    <source>
        <dbReference type="EnsemblFungi" id="PTTG_26736-t43_1-p1"/>
    </source>
</evidence>
<evidence type="ECO:0000259" key="1">
    <source>
        <dbReference type="Pfam" id="PF14214"/>
    </source>
</evidence>
<keyword evidence="4" id="KW-1185">Reference proteome</keyword>
<dbReference type="PANTHER" id="PTHR45786">
    <property type="entry name" value="DNA BINDING PROTEIN-LIKE"/>
    <property type="match status" value="1"/>
</dbReference>
<evidence type="ECO:0000313" key="4">
    <source>
        <dbReference type="Proteomes" id="UP000005240"/>
    </source>
</evidence>
<name>A0A180GT91_PUCT1</name>
<dbReference type="EMBL" id="ADAS02000031">
    <property type="protein sequence ID" value="OAV95193.1"/>
    <property type="molecule type" value="Genomic_DNA"/>
</dbReference>
<evidence type="ECO:0000313" key="2">
    <source>
        <dbReference type="EMBL" id="OAV95193.1"/>
    </source>
</evidence>
<feature type="domain" description="Helitron helicase-like" evidence="1">
    <location>
        <begin position="322"/>
        <end position="492"/>
    </location>
</feature>
<dbReference type="STRING" id="630390.A0A180GT91"/>
<dbReference type="VEuPathDB" id="FungiDB:PTTG_26736"/>
<dbReference type="EnsemblFungi" id="PTTG_26736-t43_1">
    <property type="protein sequence ID" value="PTTG_26736-t43_1-p1"/>
    <property type="gene ID" value="PTTG_26736"/>
</dbReference>
<dbReference type="AlphaFoldDB" id="A0A180GT91"/>